<dbReference type="GO" id="GO:0016020">
    <property type="term" value="C:membrane"/>
    <property type="evidence" value="ECO:0007669"/>
    <property type="project" value="UniProtKB-SubCell"/>
</dbReference>
<dbReference type="InterPro" id="IPR020846">
    <property type="entry name" value="MFS_dom"/>
</dbReference>
<accession>A0AAD7DPL6</accession>
<reference evidence="8" key="1">
    <citation type="submission" date="2023-03" db="EMBL/GenBank/DDBJ databases">
        <title>Massive genome expansion in bonnet fungi (Mycena s.s.) driven by repeated elements and novel gene families across ecological guilds.</title>
        <authorList>
            <consortium name="Lawrence Berkeley National Laboratory"/>
            <person name="Harder C.B."/>
            <person name="Miyauchi S."/>
            <person name="Viragh M."/>
            <person name="Kuo A."/>
            <person name="Thoen E."/>
            <person name="Andreopoulos B."/>
            <person name="Lu D."/>
            <person name="Skrede I."/>
            <person name="Drula E."/>
            <person name="Henrissat B."/>
            <person name="Morin E."/>
            <person name="Kohler A."/>
            <person name="Barry K."/>
            <person name="LaButti K."/>
            <person name="Morin E."/>
            <person name="Salamov A."/>
            <person name="Lipzen A."/>
            <person name="Mereny Z."/>
            <person name="Hegedus B."/>
            <person name="Baldrian P."/>
            <person name="Stursova M."/>
            <person name="Weitz H."/>
            <person name="Taylor A."/>
            <person name="Grigoriev I.V."/>
            <person name="Nagy L.G."/>
            <person name="Martin F."/>
            <person name="Kauserud H."/>
        </authorList>
    </citation>
    <scope>NUCLEOTIDE SEQUENCE</scope>
    <source>
        <strain evidence="8">CBHHK067</strain>
    </source>
</reference>
<evidence type="ECO:0000256" key="2">
    <source>
        <dbReference type="ARBA" id="ARBA00022692"/>
    </source>
</evidence>
<dbReference type="PANTHER" id="PTHR23502:SF60">
    <property type="entry name" value="MAJOR FACILITATOR SUPERFAMILY (MFS) PROFILE DOMAIN-CONTAINING PROTEIN-RELATED"/>
    <property type="match status" value="1"/>
</dbReference>
<feature type="transmembrane region" description="Helical" evidence="6">
    <location>
        <begin position="392"/>
        <end position="410"/>
    </location>
</feature>
<feature type="transmembrane region" description="Helical" evidence="6">
    <location>
        <begin position="141"/>
        <end position="163"/>
    </location>
</feature>
<feature type="transmembrane region" description="Helical" evidence="6">
    <location>
        <begin position="204"/>
        <end position="224"/>
    </location>
</feature>
<dbReference type="FunFam" id="1.20.1250.20:FF:000011">
    <property type="entry name" value="MFS multidrug transporter, putative"/>
    <property type="match status" value="1"/>
</dbReference>
<dbReference type="InterPro" id="IPR011701">
    <property type="entry name" value="MFS"/>
</dbReference>
<protein>
    <submittedName>
        <fullName evidence="8">MFS polyamine transporter</fullName>
    </submittedName>
</protein>
<feature type="transmembrane region" description="Helical" evidence="6">
    <location>
        <begin position="365"/>
        <end position="386"/>
    </location>
</feature>
<evidence type="ECO:0000256" key="5">
    <source>
        <dbReference type="SAM" id="MobiDB-lite"/>
    </source>
</evidence>
<dbReference type="Pfam" id="PF07690">
    <property type="entry name" value="MFS_1"/>
    <property type="match status" value="1"/>
</dbReference>
<sequence length="533" mass="58463">MSGQQDSLSPGPDANNEKAGVNEEIVIDWEGPDDPLNPKNWSRRKKWAATLVVSAFTFISPVSSSMIAPASAQVAEQFGTTDDVLIAMITSIFILAFAIGPLFLGPLSEIIGRNRVIQGANLWYLVWNLACGFAQNTGQLLGFRFLSGLGGSASTAVGGGVLGDIWDAEERGQAIAIYSLAPLLGPVVGPLCGAFISQQSTWRWVFWSTTIVDVAIGILGIFCYRESYAPYILGQKANRIRKAMDAEKGPVRRVRSKFAREDRSWQRIIQTALTRPFTIFYHEPIVQLLGIYMAFIYGVLYLFLTSMPLMFQGTYDENVGISGLNYIALGLGITGASQINARFMDHIFKRLKEKNGGAGEPEYRLPSMVPGTIFLPVGLLITGWAVEAHVHWIVPDIGIALVGAGVILNFQAIQIYVVDAFTLYAASALAAVAFLRCLCGFGFPLFAAQMYVKFGYGKGNTILAVVAIVLGCPSPWLFWKYGKQIRMRSFAPMHPDQPRATQDKALWAFQTIEVQEFRALAELRCCGNPSRNL</sequence>
<organism evidence="8 9">
    <name type="scientific">Mycena rosella</name>
    <name type="common">Pink bonnet</name>
    <name type="synonym">Agaricus rosellus</name>
    <dbReference type="NCBI Taxonomy" id="1033263"/>
    <lineage>
        <taxon>Eukaryota</taxon>
        <taxon>Fungi</taxon>
        <taxon>Dikarya</taxon>
        <taxon>Basidiomycota</taxon>
        <taxon>Agaricomycotina</taxon>
        <taxon>Agaricomycetes</taxon>
        <taxon>Agaricomycetidae</taxon>
        <taxon>Agaricales</taxon>
        <taxon>Marasmiineae</taxon>
        <taxon>Mycenaceae</taxon>
        <taxon>Mycena</taxon>
    </lineage>
</organism>
<dbReference type="Gene3D" id="1.20.1250.20">
    <property type="entry name" value="MFS general substrate transporter like domains"/>
    <property type="match status" value="1"/>
</dbReference>
<comment type="caution">
    <text evidence="8">The sequence shown here is derived from an EMBL/GenBank/DDBJ whole genome shotgun (WGS) entry which is preliminary data.</text>
</comment>
<dbReference type="CDD" id="cd17323">
    <property type="entry name" value="MFS_Tpo1_MDR_like"/>
    <property type="match status" value="1"/>
</dbReference>
<evidence type="ECO:0000259" key="7">
    <source>
        <dbReference type="PROSITE" id="PS50850"/>
    </source>
</evidence>
<evidence type="ECO:0000256" key="1">
    <source>
        <dbReference type="ARBA" id="ARBA00004141"/>
    </source>
</evidence>
<name>A0AAD7DPL6_MYCRO</name>
<evidence type="ECO:0000313" key="8">
    <source>
        <dbReference type="EMBL" id="KAJ7696698.1"/>
    </source>
</evidence>
<dbReference type="EMBL" id="JARKIE010000033">
    <property type="protein sequence ID" value="KAJ7696698.1"/>
    <property type="molecule type" value="Genomic_DNA"/>
</dbReference>
<feature type="transmembrane region" description="Helical" evidence="6">
    <location>
        <begin position="175"/>
        <end position="198"/>
    </location>
</feature>
<dbReference type="PROSITE" id="PS50850">
    <property type="entry name" value="MFS"/>
    <property type="match status" value="1"/>
</dbReference>
<keyword evidence="9" id="KW-1185">Reference proteome</keyword>
<feature type="transmembrane region" description="Helical" evidence="6">
    <location>
        <begin position="324"/>
        <end position="344"/>
    </location>
</feature>
<evidence type="ECO:0000256" key="6">
    <source>
        <dbReference type="SAM" id="Phobius"/>
    </source>
</evidence>
<dbReference type="GO" id="GO:0022857">
    <property type="term" value="F:transmembrane transporter activity"/>
    <property type="evidence" value="ECO:0007669"/>
    <property type="project" value="InterPro"/>
</dbReference>
<gene>
    <name evidence="8" type="ORF">B0H17DRAFT_1197805</name>
</gene>
<evidence type="ECO:0000313" key="9">
    <source>
        <dbReference type="Proteomes" id="UP001221757"/>
    </source>
</evidence>
<feature type="transmembrane region" description="Helical" evidence="6">
    <location>
        <begin position="84"/>
        <end position="104"/>
    </location>
</feature>
<feature type="domain" description="Major facilitator superfamily (MFS) profile" evidence="7">
    <location>
        <begin position="49"/>
        <end position="483"/>
    </location>
</feature>
<dbReference type="PANTHER" id="PTHR23502">
    <property type="entry name" value="MAJOR FACILITATOR SUPERFAMILY"/>
    <property type="match status" value="1"/>
</dbReference>
<evidence type="ECO:0000256" key="3">
    <source>
        <dbReference type="ARBA" id="ARBA00022989"/>
    </source>
</evidence>
<feature type="region of interest" description="Disordered" evidence="5">
    <location>
        <begin position="1"/>
        <end position="23"/>
    </location>
</feature>
<keyword evidence="4 6" id="KW-0472">Membrane</keyword>
<feature type="transmembrane region" description="Helical" evidence="6">
    <location>
        <begin position="47"/>
        <end position="72"/>
    </location>
</feature>
<evidence type="ECO:0000256" key="4">
    <source>
        <dbReference type="ARBA" id="ARBA00023136"/>
    </source>
</evidence>
<dbReference type="Proteomes" id="UP001221757">
    <property type="component" value="Unassembled WGS sequence"/>
</dbReference>
<dbReference type="AlphaFoldDB" id="A0AAD7DPL6"/>
<dbReference type="SUPFAM" id="SSF103473">
    <property type="entry name" value="MFS general substrate transporter"/>
    <property type="match status" value="1"/>
</dbReference>
<keyword evidence="2 6" id="KW-0812">Transmembrane</keyword>
<feature type="transmembrane region" description="Helical" evidence="6">
    <location>
        <begin position="459"/>
        <end position="479"/>
    </location>
</feature>
<keyword evidence="3 6" id="KW-1133">Transmembrane helix</keyword>
<feature type="transmembrane region" description="Helical" evidence="6">
    <location>
        <begin position="422"/>
        <end position="447"/>
    </location>
</feature>
<proteinExistence type="predicted"/>
<feature type="transmembrane region" description="Helical" evidence="6">
    <location>
        <begin position="116"/>
        <end position="135"/>
    </location>
</feature>
<comment type="subcellular location">
    <subcellularLocation>
        <location evidence="1">Membrane</location>
        <topology evidence="1">Multi-pass membrane protein</topology>
    </subcellularLocation>
</comment>
<feature type="transmembrane region" description="Helical" evidence="6">
    <location>
        <begin position="285"/>
        <end position="304"/>
    </location>
</feature>
<dbReference type="InterPro" id="IPR036259">
    <property type="entry name" value="MFS_trans_sf"/>
</dbReference>